<comment type="caution">
    <text evidence="2">The sequence shown here is derived from an EMBL/GenBank/DDBJ whole genome shotgun (WGS) entry which is preliminary data.</text>
</comment>
<protein>
    <submittedName>
        <fullName evidence="2">Uncharacterized protein</fullName>
    </submittedName>
</protein>
<organism evidence="2 3">
    <name type="scientific">Rapidithrix thailandica</name>
    <dbReference type="NCBI Taxonomy" id="413964"/>
    <lineage>
        <taxon>Bacteria</taxon>
        <taxon>Pseudomonadati</taxon>
        <taxon>Bacteroidota</taxon>
        <taxon>Cytophagia</taxon>
        <taxon>Cytophagales</taxon>
        <taxon>Flammeovirgaceae</taxon>
        <taxon>Rapidithrix</taxon>
    </lineage>
</organism>
<dbReference type="GO" id="GO:0006629">
    <property type="term" value="P:lipid metabolic process"/>
    <property type="evidence" value="ECO:0007669"/>
    <property type="project" value="InterPro"/>
</dbReference>
<evidence type="ECO:0000313" key="2">
    <source>
        <dbReference type="EMBL" id="MEN7547107.1"/>
    </source>
</evidence>
<dbReference type="AlphaFoldDB" id="A0AAW9RQD3"/>
<proteinExistence type="predicted"/>
<dbReference type="GO" id="GO:0008081">
    <property type="term" value="F:phosphoric diester hydrolase activity"/>
    <property type="evidence" value="ECO:0007669"/>
    <property type="project" value="InterPro"/>
</dbReference>
<dbReference type="InterPro" id="IPR017946">
    <property type="entry name" value="PLC-like_Pdiesterase_TIM-brl"/>
</dbReference>
<dbReference type="Proteomes" id="UP001403385">
    <property type="component" value="Unassembled WGS sequence"/>
</dbReference>
<keyword evidence="3" id="KW-1185">Reference proteome</keyword>
<feature type="transmembrane region" description="Helical" evidence="1">
    <location>
        <begin position="12"/>
        <end position="29"/>
    </location>
</feature>
<reference evidence="2 3" key="1">
    <citation type="submission" date="2024-04" db="EMBL/GenBank/DDBJ databases">
        <title>Novel genus in family Flammeovirgaceae.</title>
        <authorList>
            <person name="Nguyen T.H."/>
            <person name="Vuong T.Q."/>
            <person name="Le H."/>
            <person name="Kim S.-G."/>
        </authorList>
    </citation>
    <scope>NUCLEOTIDE SEQUENCE [LARGE SCALE GENOMIC DNA]</scope>
    <source>
        <strain evidence="2 3">JCM 23209</strain>
    </source>
</reference>
<dbReference type="EMBL" id="JBDKWZ010000002">
    <property type="protein sequence ID" value="MEN7547107.1"/>
    <property type="molecule type" value="Genomic_DNA"/>
</dbReference>
<name>A0AAW9RQD3_9BACT</name>
<dbReference type="SUPFAM" id="SSF51695">
    <property type="entry name" value="PLC-like phosphodiesterases"/>
    <property type="match status" value="1"/>
</dbReference>
<accession>A0AAW9RQD3</accession>
<evidence type="ECO:0000313" key="3">
    <source>
        <dbReference type="Proteomes" id="UP001403385"/>
    </source>
</evidence>
<sequence>MRTKQQIDKQLRYLLISLPSVLGWHFMLAQPISSMATLQTTLLNPASKTVMVAAHRAAHLKYPENSLMAIEHAITLGGGYCGTGCAINQGQGACDFA</sequence>
<evidence type="ECO:0000256" key="1">
    <source>
        <dbReference type="SAM" id="Phobius"/>
    </source>
</evidence>
<dbReference type="RefSeq" id="WP_346819894.1">
    <property type="nucleotide sequence ID" value="NZ_JBDKWZ010000002.1"/>
</dbReference>
<gene>
    <name evidence="2" type="ORF">AAG747_04265</name>
</gene>
<keyword evidence="1" id="KW-1133">Transmembrane helix</keyword>
<keyword evidence="1" id="KW-0472">Membrane</keyword>
<keyword evidence="1" id="KW-0812">Transmembrane</keyword>
<dbReference type="Gene3D" id="3.20.20.190">
    <property type="entry name" value="Phosphatidylinositol (PI) phosphodiesterase"/>
    <property type="match status" value="1"/>
</dbReference>